<feature type="transmembrane region" description="Helical" evidence="1">
    <location>
        <begin position="5"/>
        <end position="26"/>
    </location>
</feature>
<evidence type="ECO:0000313" key="3">
    <source>
        <dbReference type="Proteomes" id="UP000183670"/>
    </source>
</evidence>
<protein>
    <submittedName>
        <fullName evidence="2">Uncharacterized protein</fullName>
    </submittedName>
</protein>
<keyword evidence="1" id="KW-1133">Transmembrane helix</keyword>
<reference evidence="2 3" key="1">
    <citation type="submission" date="2016-10" db="EMBL/GenBank/DDBJ databases">
        <authorList>
            <person name="de Groot N.N."/>
        </authorList>
    </citation>
    <scope>NUCLEOTIDE SEQUENCE [LARGE SCALE GENOMIC DNA]</scope>
    <source>
        <strain evidence="2 3">NLAE-zl-C500</strain>
    </source>
</reference>
<dbReference type="AlphaFoldDB" id="A0A1G6GAU3"/>
<feature type="transmembrane region" description="Helical" evidence="1">
    <location>
        <begin position="32"/>
        <end position="50"/>
    </location>
</feature>
<gene>
    <name evidence="2" type="ORF">SAMN05192581_106033</name>
</gene>
<accession>A0A1G6GAU3</accession>
<organism evidence="2 3">
    <name type="scientific">Bacteroides ovatus</name>
    <dbReference type="NCBI Taxonomy" id="28116"/>
    <lineage>
        <taxon>Bacteria</taxon>
        <taxon>Pseudomonadati</taxon>
        <taxon>Bacteroidota</taxon>
        <taxon>Bacteroidia</taxon>
        <taxon>Bacteroidales</taxon>
        <taxon>Bacteroidaceae</taxon>
        <taxon>Bacteroides</taxon>
    </lineage>
</organism>
<keyword evidence="1" id="KW-0472">Membrane</keyword>
<proteinExistence type="predicted"/>
<dbReference type="Proteomes" id="UP000183670">
    <property type="component" value="Unassembled WGS sequence"/>
</dbReference>
<evidence type="ECO:0000313" key="2">
    <source>
        <dbReference type="EMBL" id="SDB79091.1"/>
    </source>
</evidence>
<keyword evidence="1" id="KW-0812">Transmembrane</keyword>
<sequence length="58" mass="6875">MFNRFVPLFIVIGIFLIIYAFALMFIGDWENGIGYFFSGIAGLILCRIVLKIRKWWRD</sequence>
<evidence type="ECO:0000256" key="1">
    <source>
        <dbReference type="SAM" id="Phobius"/>
    </source>
</evidence>
<name>A0A1G6GAU3_BACOV</name>
<dbReference type="EMBL" id="FMYE01000060">
    <property type="protein sequence ID" value="SDB79091.1"/>
    <property type="molecule type" value="Genomic_DNA"/>
</dbReference>